<dbReference type="AlphaFoldDB" id="A0A182T588"/>
<keyword evidence="3" id="KW-1185">Reference proteome</keyword>
<feature type="compositionally biased region" description="Basic and acidic residues" evidence="1">
    <location>
        <begin position="779"/>
        <end position="793"/>
    </location>
</feature>
<feature type="region of interest" description="Disordered" evidence="1">
    <location>
        <begin position="1"/>
        <end position="646"/>
    </location>
</feature>
<name>A0A182T588_9DIPT</name>
<proteinExistence type="predicted"/>
<evidence type="ECO:0000256" key="1">
    <source>
        <dbReference type="SAM" id="MobiDB-lite"/>
    </source>
</evidence>
<feature type="compositionally biased region" description="Polar residues" evidence="1">
    <location>
        <begin position="445"/>
        <end position="457"/>
    </location>
</feature>
<feature type="compositionally biased region" description="Basic and acidic residues" evidence="1">
    <location>
        <begin position="335"/>
        <end position="370"/>
    </location>
</feature>
<dbReference type="Proteomes" id="UP000075901">
    <property type="component" value="Unassembled WGS sequence"/>
</dbReference>
<feature type="compositionally biased region" description="Low complexity" evidence="1">
    <location>
        <begin position="458"/>
        <end position="467"/>
    </location>
</feature>
<evidence type="ECO:0000313" key="3">
    <source>
        <dbReference type="Proteomes" id="UP000075901"/>
    </source>
</evidence>
<protein>
    <submittedName>
        <fullName evidence="2">Uncharacterized protein</fullName>
    </submittedName>
</protein>
<feature type="compositionally biased region" description="Polar residues" evidence="1">
    <location>
        <begin position="634"/>
        <end position="646"/>
    </location>
</feature>
<dbReference type="EnsemblMetazoa" id="AMAM019877-RA">
    <property type="protein sequence ID" value="AMAM019877-PA"/>
    <property type="gene ID" value="AMAM019877"/>
</dbReference>
<feature type="compositionally biased region" description="Basic and acidic residues" evidence="1">
    <location>
        <begin position="250"/>
        <end position="260"/>
    </location>
</feature>
<feature type="compositionally biased region" description="Gly residues" evidence="1">
    <location>
        <begin position="681"/>
        <end position="693"/>
    </location>
</feature>
<organism evidence="2 3">
    <name type="scientific">Anopheles maculatus</name>
    <dbReference type="NCBI Taxonomy" id="74869"/>
    <lineage>
        <taxon>Eukaryota</taxon>
        <taxon>Metazoa</taxon>
        <taxon>Ecdysozoa</taxon>
        <taxon>Arthropoda</taxon>
        <taxon>Hexapoda</taxon>
        <taxon>Insecta</taxon>
        <taxon>Pterygota</taxon>
        <taxon>Neoptera</taxon>
        <taxon>Endopterygota</taxon>
        <taxon>Diptera</taxon>
        <taxon>Nematocera</taxon>
        <taxon>Culicoidea</taxon>
        <taxon>Culicidae</taxon>
        <taxon>Anophelinae</taxon>
        <taxon>Anopheles</taxon>
        <taxon>Anopheles maculatus group</taxon>
    </lineage>
</organism>
<feature type="region of interest" description="Disordered" evidence="1">
    <location>
        <begin position="676"/>
        <end position="808"/>
    </location>
</feature>
<feature type="compositionally biased region" description="Basic and acidic residues" evidence="1">
    <location>
        <begin position="384"/>
        <end position="401"/>
    </location>
</feature>
<reference evidence="3" key="1">
    <citation type="submission" date="2013-09" db="EMBL/GenBank/DDBJ databases">
        <title>The Genome Sequence of Anopheles maculatus species B.</title>
        <authorList>
            <consortium name="The Broad Institute Genomics Platform"/>
            <person name="Neafsey D.E."/>
            <person name="Besansky N."/>
            <person name="Howell P."/>
            <person name="Walton C."/>
            <person name="Young S.K."/>
            <person name="Zeng Q."/>
            <person name="Gargeya S."/>
            <person name="Fitzgerald M."/>
            <person name="Haas B."/>
            <person name="Abouelleil A."/>
            <person name="Allen A.W."/>
            <person name="Alvarado L."/>
            <person name="Arachchi H.M."/>
            <person name="Berlin A.M."/>
            <person name="Chapman S.B."/>
            <person name="Gainer-Dewar J."/>
            <person name="Goldberg J."/>
            <person name="Griggs A."/>
            <person name="Gujja S."/>
            <person name="Hansen M."/>
            <person name="Howarth C."/>
            <person name="Imamovic A."/>
            <person name="Ireland A."/>
            <person name="Larimer J."/>
            <person name="McCowan C."/>
            <person name="Murphy C."/>
            <person name="Pearson M."/>
            <person name="Poon T.W."/>
            <person name="Priest M."/>
            <person name="Roberts A."/>
            <person name="Saif S."/>
            <person name="Shea T."/>
            <person name="Sisk P."/>
            <person name="Sykes S."/>
            <person name="Wortman J."/>
            <person name="Nusbaum C."/>
            <person name="Birren B."/>
        </authorList>
    </citation>
    <scope>NUCLEOTIDE SEQUENCE [LARGE SCALE GENOMIC DNA]</scope>
    <source>
        <strain evidence="3">maculatus3</strain>
    </source>
</reference>
<feature type="compositionally biased region" description="Gly residues" evidence="1">
    <location>
        <begin position="427"/>
        <end position="443"/>
    </location>
</feature>
<feature type="compositionally biased region" description="Basic and acidic residues" evidence="1">
    <location>
        <begin position="269"/>
        <end position="301"/>
    </location>
</feature>
<feature type="compositionally biased region" description="Basic and acidic residues" evidence="1">
    <location>
        <begin position="1"/>
        <end position="10"/>
    </location>
</feature>
<feature type="compositionally biased region" description="Acidic residues" evidence="1">
    <location>
        <begin position="584"/>
        <end position="596"/>
    </location>
</feature>
<feature type="compositionally biased region" description="Basic and acidic residues" evidence="1">
    <location>
        <begin position="104"/>
        <end position="119"/>
    </location>
</feature>
<dbReference type="VEuPathDB" id="VectorBase:AMAM019877"/>
<accession>A0A182T588</accession>
<feature type="compositionally biased region" description="Acidic residues" evidence="1">
    <location>
        <begin position="34"/>
        <end position="45"/>
    </location>
</feature>
<evidence type="ECO:0000313" key="2">
    <source>
        <dbReference type="EnsemblMetazoa" id="AMAM019877-PA"/>
    </source>
</evidence>
<sequence length="808" mass="90171">MSRRSEESGRSKPTPAPRGQSSSDKRSSGSMSDGDGESSPEGDNNEEGKLSRMTPTNANESWAVFDQPEPPVASHHTSKRQDLRHDTGRRSGDKNGPESPCSSDPKDEWTKPDLREYGRRWPSKGHTSSSSRDVSPWDEEGPDYRKRSSMHPPVGGDPSMRHHHPTSGERYHHPRMPPRRINSNDEDYDDDMVVVKDQRGQQRRRMKSGVGSRSRDNFEDEHWYHDHHVGPTWSSPTEDEETRGPPGGERGSRSFDRNAYERSTYGPPYEKREPKSLPPAYDRRDYKGYDKRKYYREREPSRGGSGGRYDYDPYAGDAGYGGRRPDYDDGMYEPRPSRDSRAAREYFYERERKSFDRESNESYDSRERQRSFGSGGDIYGSLDSRAEYRERDRYLSLDKSRSLRRGLRNAGSARLDQDLDQDSEGDLMGGMMGGGGGRSGGGNSLHRSSQNIGRGSKQQQQQQMMMMLDDDVWGVSKGSGSGAGGTMPWKRPSSATEQQEQRRYNEGGGGRSGRGMMPAGGTNLVGSDGEKDRRFRKKSRTRAERKEVEMRASNYATMRYPPRTKEDYFDFDTPEGGRVGGTAVDDDDDEDDEDDVPGGKMILDEPLDDSPAYYGGRRQPSGGPLPGTTGYYGKSSTPRQEGRSMNDSLIAQEAKKMARYEYEEEALRRMKKSNSRDLYFEGGGGGGGGGPGYGSVTPPKVGNIQKPHPHTHAPQGTGGRPLDFEFDEFADPAGPPVGGDGFESDFNSPPIGGGTAGGAMPSGRGEAGHKSYRFSSDFSNDKERSHYAHDHPGGYHRQQQQQHYKNHP</sequence>
<feature type="compositionally biased region" description="Basic and acidic residues" evidence="1">
    <location>
        <begin position="213"/>
        <end position="229"/>
    </location>
</feature>
<feature type="compositionally biased region" description="Basic and acidic residues" evidence="1">
    <location>
        <begin position="541"/>
        <end position="550"/>
    </location>
</feature>
<feature type="compositionally biased region" description="Basic and acidic residues" evidence="1">
    <location>
        <begin position="79"/>
        <end position="96"/>
    </location>
</feature>
<reference evidence="2" key="2">
    <citation type="submission" date="2020-05" db="UniProtKB">
        <authorList>
            <consortium name="EnsemblMetazoa"/>
        </authorList>
    </citation>
    <scope>IDENTIFICATION</scope>
    <source>
        <strain evidence="2">maculatus3</strain>
    </source>
</reference>